<evidence type="ECO:0000256" key="3">
    <source>
        <dbReference type="SAM" id="SignalP"/>
    </source>
</evidence>
<feature type="transmembrane region" description="Helical" evidence="2">
    <location>
        <begin position="85"/>
        <end position="105"/>
    </location>
</feature>
<feature type="transmembrane region" description="Helical" evidence="2">
    <location>
        <begin position="28"/>
        <end position="50"/>
    </location>
</feature>
<keyword evidence="2" id="KW-0812">Transmembrane</keyword>
<dbReference type="Proteomes" id="UP001642464">
    <property type="component" value="Unassembled WGS sequence"/>
</dbReference>
<dbReference type="Pfam" id="PF07876">
    <property type="entry name" value="Dabb"/>
    <property type="match status" value="1"/>
</dbReference>
<protein>
    <submittedName>
        <fullName evidence="5">Hydroxypyruvate isomerase</fullName>
    </submittedName>
</protein>
<keyword evidence="2" id="KW-1133">Transmembrane helix</keyword>
<dbReference type="InterPro" id="IPR013022">
    <property type="entry name" value="Xyl_isomerase-like_TIM-brl"/>
</dbReference>
<dbReference type="SMART" id="SM00886">
    <property type="entry name" value="Dabb"/>
    <property type="match status" value="1"/>
</dbReference>
<evidence type="ECO:0000256" key="2">
    <source>
        <dbReference type="SAM" id="Phobius"/>
    </source>
</evidence>
<dbReference type="EMBL" id="CAXAMM010000571">
    <property type="protein sequence ID" value="CAK8988046.1"/>
    <property type="molecule type" value="Genomic_DNA"/>
</dbReference>
<dbReference type="SUPFAM" id="SSF54909">
    <property type="entry name" value="Dimeric alpha+beta barrel"/>
    <property type="match status" value="1"/>
</dbReference>
<evidence type="ECO:0000259" key="4">
    <source>
        <dbReference type="PROSITE" id="PS51502"/>
    </source>
</evidence>
<accession>A0ABP0HCU9</accession>
<dbReference type="InterPro" id="IPR036237">
    <property type="entry name" value="Xyl_isomerase-like_sf"/>
</dbReference>
<evidence type="ECO:0000313" key="5">
    <source>
        <dbReference type="EMBL" id="CAK8988046.1"/>
    </source>
</evidence>
<reference evidence="5 6" key="1">
    <citation type="submission" date="2024-02" db="EMBL/GenBank/DDBJ databases">
        <authorList>
            <person name="Chen Y."/>
            <person name="Shah S."/>
            <person name="Dougan E. K."/>
            <person name="Thang M."/>
            <person name="Chan C."/>
        </authorList>
    </citation>
    <scope>NUCLEOTIDE SEQUENCE [LARGE SCALE GENOMIC DNA]</scope>
</reference>
<name>A0ABP0HCU9_9DINO</name>
<proteinExistence type="predicted"/>
<comment type="caution">
    <text evidence="5">The sequence shown here is derived from an EMBL/GenBank/DDBJ whole genome shotgun (WGS) entry which is preliminary data.</text>
</comment>
<keyword evidence="3" id="KW-0732">Signal</keyword>
<evidence type="ECO:0000313" key="6">
    <source>
        <dbReference type="Proteomes" id="UP001642464"/>
    </source>
</evidence>
<dbReference type="SUPFAM" id="SSF51658">
    <property type="entry name" value="Xylose isomerase-like"/>
    <property type="match status" value="1"/>
</dbReference>
<dbReference type="Pfam" id="PF01261">
    <property type="entry name" value="AP_endonuc_2"/>
    <property type="match status" value="1"/>
</dbReference>
<organism evidence="5 6">
    <name type="scientific">Durusdinium trenchii</name>
    <dbReference type="NCBI Taxonomy" id="1381693"/>
    <lineage>
        <taxon>Eukaryota</taxon>
        <taxon>Sar</taxon>
        <taxon>Alveolata</taxon>
        <taxon>Dinophyceae</taxon>
        <taxon>Suessiales</taxon>
        <taxon>Symbiodiniaceae</taxon>
        <taxon>Durusdinium</taxon>
    </lineage>
</organism>
<feature type="chain" id="PRO_5045588134" evidence="3">
    <location>
        <begin position="19"/>
        <end position="590"/>
    </location>
</feature>
<dbReference type="InterPro" id="IPR011008">
    <property type="entry name" value="Dimeric_a/b-barrel"/>
</dbReference>
<dbReference type="Gene3D" id="3.20.20.150">
    <property type="entry name" value="Divalent-metal-dependent TIM barrel enzymes"/>
    <property type="match status" value="1"/>
</dbReference>
<dbReference type="PANTHER" id="PTHR43489">
    <property type="entry name" value="ISOMERASE"/>
    <property type="match status" value="1"/>
</dbReference>
<feature type="domain" description="Stress-response A/B barrel" evidence="4">
    <location>
        <begin position="216"/>
        <end position="313"/>
    </location>
</feature>
<dbReference type="PROSITE" id="PS51502">
    <property type="entry name" value="S_R_A_B_BARREL"/>
    <property type="match status" value="1"/>
</dbReference>
<keyword evidence="1 5" id="KW-0413">Isomerase</keyword>
<evidence type="ECO:0000256" key="1">
    <source>
        <dbReference type="ARBA" id="ARBA00023235"/>
    </source>
</evidence>
<dbReference type="InterPro" id="IPR050417">
    <property type="entry name" value="Sugar_Epim/Isomerase"/>
</dbReference>
<dbReference type="InterPro" id="IPR013097">
    <property type="entry name" value="Dabb"/>
</dbReference>
<dbReference type="PANTHER" id="PTHR43489:SF3">
    <property type="entry name" value="XYLOSE ISOMERASE DOMAIN PROTEIN TIM BARREL"/>
    <property type="match status" value="1"/>
</dbReference>
<gene>
    <name evidence="5" type="ORF">SCF082_LOCUS1226</name>
</gene>
<keyword evidence="2" id="KW-0472">Membrane</keyword>
<keyword evidence="6" id="KW-1185">Reference proteome</keyword>
<dbReference type="GO" id="GO:0016853">
    <property type="term" value="F:isomerase activity"/>
    <property type="evidence" value="ECO:0007669"/>
    <property type="project" value="UniProtKB-KW"/>
</dbReference>
<sequence length="590" mass="65256">MIDVILLVVIGVVTWCVASDGPGGAAITFVSVLLAGLFAMNCFEPLASFLQVNVLGSYTWSNRWDMLALLGLFIDPLMYDVGRWVLGLATGYLTMAIFLTALHTAPLPREFLGFRPERQNFFEAVAPDRQWLAFTQYVSEKPLTTGRAGHIFDGAQFPRIPGQPETMQVWSSFPIRYAMRREEYASGAGGGSTMAAPPGSVTPAAPAAPRDIRTMLSHDVYFTLNDASDEAIDALVAACQKYLKDHPGVVFFGAGTLAKELQRPVNDLAFDVALHVVFEDKAAHDAYQQAEAHLQFIEEQKANWKQSAAAVGFAGHAALRAASPEKAEPVAKKGRIKQSLVHWCYKPYWPEVDDLCQTAVRLGCQSIELIDPAHWPTLKKHGLTCAIAGSHGFRVGFNNRDEWETCIAKLKERIDQCADFGVDRVITFTGMARGLTPEEGADNCVEGLKQIVGYAEERGVTLCLEMLNTRDDTHPMKGHPGYQGNHTDYCIDIIERVDSPRLKLLFDIYHVQIMDGDVIRRLKQYPEHIGHIHTAGNPGRGELDDNQEINYPAVMKALLAIDYDGYVGQEFLPTRDPWEGLVEAVSECDV</sequence>
<feature type="signal peptide" evidence="3">
    <location>
        <begin position="1"/>
        <end position="18"/>
    </location>
</feature>
<dbReference type="Gene3D" id="3.30.70.100">
    <property type="match status" value="1"/>
</dbReference>